<accession>B0SM46</accession>
<dbReference type="RefSeq" id="WP_012389536.1">
    <property type="nucleotide sequence ID" value="NC_010602.1"/>
</dbReference>
<evidence type="ECO:0000256" key="7">
    <source>
        <dbReference type="ARBA" id="ARBA00022840"/>
    </source>
</evidence>
<name>B0SM46_LEPBP</name>
<dbReference type="InterPro" id="IPR003594">
    <property type="entry name" value="HATPase_dom"/>
</dbReference>
<keyword evidence="5" id="KW-0547">Nucleotide-binding</keyword>
<dbReference type="InterPro" id="IPR005467">
    <property type="entry name" value="His_kinase_dom"/>
</dbReference>
<dbReference type="InterPro" id="IPR000014">
    <property type="entry name" value="PAS"/>
</dbReference>
<dbReference type="InterPro" id="IPR029016">
    <property type="entry name" value="GAF-like_dom_sf"/>
</dbReference>
<dbReference type="BioCyc" id="LBIF456481:LEPBI_RS12775-MONOMER"/>
<evidence type="ECO:0000313" key="10">
    <source>
        <dbReference type="EMBL" id="ABZ98676.1"/>
    </source>
</evidence>
<dbReference type="SMART" id="SM00387">
    <property type="entry name" value="HATPase_c"/>
    <property type="match status" value="1"/>
</dbReference>
<dbReference type="SUPFAM" id="SSF55874">
    <property type="entry name" value="ATPase domain of HSP90 chaperone/DNA topoisomerase II/histidine kinase"/>
    <property type="match status" value="1"/>
</dbReference>
<dbReference type="PANTHER" id="PTHR41523">
    <property type="entry name" value="TWO-COMPONENT SYSTEM SENSOR PROTEIN"/>
    <property type="match status" value="1"/>
</dbReference>
<evidence type="ECO:0000259" key="9">
    <source>
        <dbReference type="PROSITE" id="PS50109"/>
    </source>
</evidence>
<dbReference type="PANTHER" id="PTHR41523:SF8">
    <property type="entry name" value="ETHYLENE RESPONSE SENSOR PROTEIN"/>
    <property type="match status" value="1"/>
</dbReference>
<dbReference type="AlphaFoldDB" id="B0SM46"/>
<dbReference type="InterPro" id="IPR035965">
    <property type="entry name" value="PAS-like_dom_sf"/>
</dbReference>
<keyword evidence="11" id="KW-1185">Reference proteome</keyword>
<evidence type="ECO:0000313" key="11">
    <source>
        <dbReference type="Proteomes" id="UP000001847"/>
    </source>
</evidence>
<keyword evidence="7" id="KW-0067">ATP-binding</keyword>
<keyword evidence="3" id="KW-0597">Phosphoprotein</keyword>
<protein>
    <recommendedName>
        <fullName evidence="2">histidine kinase</fullName>
        <ecNumber evidence="2">2.7.13.3</ecNumber>
    </recommendedName>
</protein>
<evidence type="ECO:0000256" key="1">
    <source>
        <dbReference type="ARBA" id="ARBA00000085"/>
    </source>
</evidence>
<dbReference type="GO" id="GO:0004673">
    <property type="term" value="F:protein histidine kinase activity"/>
    <property type="evidence" value="ECO:0007669"/>
    <property type="project" value="UniProtKB-EC"/>
</dbReference>
<dbReference type="SUPFAM" id="SSF55785">
    <property type="entry name" value="PYP-like sensor domain (PAS domain)"/>
    <property type="match status" value="1"/>
</dbReference>
<dbReference type="InterPro" id="IPR011495">
    <property type="entry name" value="Sig_transdc_His_kin_sub2_dim/P"/>
</dbReference>
<dbReference type="Pfam" id="PF13426">
    <property type="entry name" value="PAS_9"/>
    <property type="match status" value="1"/>
</dbReference>
<dbReference type="CDD" id="cd00130">
    <property type="entry name" value="PAS"/>
    <property type="match status" value="1"/>
</dbReference>
<keyword evidence="6 10" id="KW-0418">Kinase</keyword>
<dbReference type="Pfam" id="PF13185">
    <property type="entry name" value="GAF_2"/>
    <property type="match status" value="1"/>
</dbReference>
<reference evidence="10 11" key="1">
    <citation type="journal article" date="2008" name="PLoS ONE">
        <title>Genome sequence of the saprophyte Leptospira biflexa provides insights into the evolution of Leptospira and the pathogenesis of leptospirosis.</title>
        <authorList>
            <person name="Picardeau M."/>
            <person name="Bulach D.M."/>
            <person name="Bouchier C."/>
            <person name="Zuerner R.L."/>
            <person name="Zidane N."/>
            <person name="Wilson P.J."/>
            <person name="Creno S."/>
            <person name="Kuczek E.S."/>
            <person name="Bommezzadri S."/>
            <person name="Davis J.C."/>
            <person name="McGrath A."/>
            <person name="Johnson M.J."/>
            <person name="Boursaux-Eude C."/>
            <person name="Seemann T."/>
            <person name="Rouy Z."/>
            <person name="Coppel R.L."/>
            <person name="Rood J.I."/>
            <person name="Lajus A."/>
            <person name="Davies J.K."/>
            <person name="Medigue C."/>
            <person name="Adler B."/>
        </authorList>
    </citation>
    <scope>NUCLEOTIDE SEQUENCE [LARGE SCALE GENOMIC DNA]</scope>
    <source>
        <strain evidence="11">Patoc 1 / ATCC 23582 / Paris</strain>
    </source>
</reference>
<dbReference type="EMBL" id="CP000786">
    <property type="protein sequence ID" value="ABZ98676.1"/>
    <property type="molecule type" value="Genomic_DNA"/>
</dbReference>
<feature type="coiled-coil region" evidence="8">
    <location>
        <begin position="297"/>
        <end position="355"/>
    </location>
</feature>
<dbReference type="Gene3D" id="3.30.450.40">
    <property type="match status" value="1"/>
</dbReference>
<dbReference type="Proteomes" id="UP000001847">
    <property type="component" value="Chromosome I"/>
</dbReference>
<dbReference type="CDD" id="cd16936">
    <property type="entry name" value="HATPase_RsbW-like"/>
    <property type="match status" value="1"/>
</dbReference>
<dbReference type="InterPro" id="IPR036890">
    <property type="entry name" value="HATPase_C_sf"/>
</dbReference>
<dbReference type="STRING" id="456481.LEPBI_I2597"/>
<dbReference type="PROSITE" id="PS50109">
    <property type="entry name" value="HIS_KIN"/>
    <property type="match status" value="1"/>
</dbReference>
<dbReference type="OrthoDB" id="9806821at2"/>
<dbReference type="Gene3D" id="3.30.450.20">
    <property type="entry name" value="PAS domain"/>
    <property type="match status" value="1"/>
</dbReference>
<dbReference type="KEGG" id="lbi:LEPBI_I2597"/>
<evidence type="ECO:0000256" key="3">
    <source>
        <dbReference type="ARBA" id="ARBA00022553"/>
    </source>
</evidence>
<dbReference type="NCBIfam" id="TIGR00229">
    <property type="entry name" value="sensory_box"/>
    <property type="match status" value="1"/>
</dbReference>
<sequence length="515" mass="58369">MKVRNRNLDPERIADFESFRSGILELIVKNKPLSEILNEIVFGIETLNPTMVCTIVLIEDSKIKIGAAPSLPKDYNDTIEGVTIGPEVGSCGTAAYTGKRVIVEDINKSHLWKNYKEIALKVGLLACWSEPIRSHGDTVVGTFAIYHHQIASPSEFDIFIISETADLVSIAIDKSTTSSKLTESEKRFRDFFEKNSSMILIIEPITGDIYDANEAAVLFYGFPHEQIIKMNIDSINVMNQDDLKKERLLAIAENKSFFTFTHKLADGQTKQVEVYSTPIESNNRPLLFSIIHDVTERKIAEEKVNALLSEKEMILREVHHRIKNNMTILNNLLQLQASANESEEVRNSLKEATSRIKTMSLLYDKLYSGKINQELSLYEYLVPLTNEILSLFPYPVQLQMKVENIMMASEQLQAIGIITNELLTNSLKYARNTAHELEIRVNAWLNDSIFYLIICDNGNGFHLNDSNEETNGFGLNLVKMLTKQFKGNLSFNGEKGAEYQFKFPLTLSNHNSNRL</sequence>
<dbReference type="EC" id="2.7.13.3" evidence="2"/>
<evidence type="ECO:0000256" key="2">
    <source>
        <dbReference type="ARBA" id="ARBA00012438"/>
    </source>
</evidence>
<evidence type="ECO:0000256" key="6">
    <source>
        <dbReference type="ARBA" id="ARBA00022777"/>
    </source>
</evidence>
<evidence type="ECO:0000256" key="8">
    <source>
        <dbReference type="SAM" id="Coils"/>
    </source>
</evidence>
<evidence type="ECO:0000256" key="5">
    <source>
        <dbReference type="ARBA" id="ARBA00022741"/>
    </source>
</evidence>
<keyword evidence="4" id="KW-0808">Transferase</keyword>
<feature type="domain" description="Histidine kinase" evidence="9">
    <location>
        <begin position="317"/>
        <end position="507"/>
    </location>
</feature>
<dbReference type="HOGENOM" id="CLU_528734_0_0_12"/>
<keyword evidence="8" id="KW-0175">Coiled coil</keyword>
<proteinExistence type="predicted"/>
<organism evidence="10 11">
    <name type="scientific">Leptospira biflexa serovar Patoc (strain Patoc 1 / ATCC 23582 / Paris)</name>
    <dbReference type="NCBI Taxonomy" id="456481"/>
    <lineage>
        <taxon>Bacteria</taxon>
        <taxon>Pseudomonadati</taxon>
        <taxon>Spirochaetota</taxon>
        <taxon>Spirochaetia</taxon>
        <taxon>Leptospirales</taxon>
        <taxon>Leptospiraceae</taxon>
        <taxon>Leptospira</taxon>
    </lineage>
</organism>
<dbReference type="GO" id="GO:0005524">
    <property type="term" value="F:ATP binding"/>
    <property type="evidence" value="ECO:0007669"/>
    <property type="project" value="UniProtKB-KW"/>
</dbReference>
<dbReference type="Pfam" id="PF02518">
    <property type="entry name" value="HATPase_c"/>
    <property type="match status" value="1"/>
</dbReference>
<dbReference type="Gene3D" id="3.30.565.10">
    <property type="entry name" value="Histidine kinase-like ATPase, C-terminal domain"/>
    <property type="match status" value="1"/>
</dbReference>
<dbReference type="SMART" id="SM00065">
    <property type="entry name" value="GAF"/>
    <property type="match status" value="1"/>
</dbReference>
<comment type="catalytic activity">
    <reaction evidence="1">
        <text>ATP + protein L-histidine = ADP + protein N-phospho-L-histidine.</text>
        <dbReference type="EC" id="2.7.13.3"/>
    </reaction>
</comment>
<evidence type="ECO:0000256" key="4">
    <source>
        <dbReference type="ARBA" id="ARBA00022679"/>
    </source>
</evidence>
<dbReference type="SUPFAM" id="SSF55781">
    <property type="entry name" value="GAF domain-like"/>
    <property type="match status" value="1"/>
</dbReference>
<dbReference type="Pfam" id="PF07568">
    <property type="entry name" value="HisKA_2"/>
    <property type="match status" value="1"/>
</dbReference>
<dbReference type="InterPro" id="IPR003018">
    <property type="entry name" value="GAF"/>
</dbReference>
<gene>
    <name evidence="10" type="ordered locus">LEPBI_I2597</name>
</gene>